<dbReference type="Pfam" id="PF00293">
    <property type="entry name" value="NUDIX"/>
    <property type="match status" value="1"/>
</dbReference>
<dbReference type="PROSITE" id="PS00893">
    <property type="entry name" value="NUDIX_BOX"/>
    <property type="match status" value="1"/>
</dbReference>
<dbReference type="PROSITE" id="PS51462">
    <property type="entry name" value="NUDIX"/>
    <property type="match status" value="1"/>
</dbReference>
<evidence type="ECO:0000256" key="1">
    <source>
        <dbReference type="ARBA" id="ARBA00022801"/>
    </source>
</evidence>
<dbReference type="SUPFAM" id="SSF55811">
    <property type="entry name" value="Nudix"/>
    <property type="match status" value="1"/>
</dbReference>
<dbReference type="InterPro" id="IPR000086">
    <property type="entry name" value="NUDIX_hydrolase_dom"/>
</dbReference>
<dbReference type="InterPro" id="IPR015797">
    <property type="entry name" value="NUDIX_hydrolase-like_dom_sf"/>
</dbReference>
<gene>
    <name evidence="3" type="ORF">LDAN0321_LOCUS688</name>
</gene>
<evidence type="ECO:0000313" key="3">
    <source>
        <dbReference type="EMBL" id="CAD9555962.1"/>
    </source>
</evidence>
<dbReference type="Gene3D" id="3.90.79.10">
    <property type="entry name" value="Nucleoside Triphosphate Pyrophosphohydrolase"/>
    <property type="match status" value="1"/>
</dbReference>
<feature type="domain" description="Nudix hydrolase" evidence="2">
    <location>
        <begin position="328"/>
        <end position="480"/>
    </location>
</feature>
<sequence length="516" mass="57260">MCPCVASSGESAARNETERRRSHWVSRVKPLFAGDGSIILLDIILLLADMPKLFFLLYLTTTVLCLESVSSFLSNPSSLRATTTSTFKTSSHRAHAGRKYILATSTGNVRAFPSQKNVVARNLAVQPAYITKDTEMSFSEATQISLAAQYKISIESVNEGEEVWRFVPIESTGDNESARLSKASLYDKSCKNFSFSIQSLSLTSAQCTLKEKNAFAKDGHDLLSNFVRITLSLADSSRAFNSEDNLLITTLSRLMAQRHYCKSESDGSFAILHRANGAISEVLSNEQLSDANLLFADVSKKSELVEMVDSVGNPLGIIPRDLVHKLNLLHRGIGIVVAKDCHIVQGTSTELPDVYVHQRTSTKRIFPSLYDMFVGGVSEAGEEAMVTASREVAEELGLQRGLDGALSEPLFKCVICTSYNRCIVTVFTYRCNAKEEILKWQEEEVAWGDYVSYPIIEAAAQLSIERLIEGGKWPGKQQGPLGPLQLEYNDGEWKTWDFVPDGLLVWEAWKEWLTHK</sequence>
<dbReference type="GO" id="GO:0016787">
    <property type="term" value="F:hydrolase activity"/>
    <property type="evidence" value="ECO:0007669"/>
    <property type="project" value="UniProtKB-KW"/>
</dbReference>
<dbReference type="EMBL" id="HBGY01001033">
    <property type="protein sequence ID" value="CAD9555962.1"/>
    <property type="molecule type" value="Transcribed_RNA"/>
</dbReference>
<name>A0A7S2NSK3_9STRA</name>
<dbReference type="InterPro" id="IPR020084">
    <property type="entry name" value="NUDIX_hydrolase_CS"/>
</dbReference>
<protein>
    <recommendedName>
        <fullName evidence="2">Nudix hydrolase domain-containing protein</fullName>
    </recommendedName>
</protein>
<proteinExistence type="predicted"/>
<reference evidence="3" key="1">
    <citation type="submission" date="2021-01" db="EMBL/GenBank/DDBJ databases">
        <authorList>
            <person name="Corre E."/>
            <person name="Pelletier E."/>
            <person name="Niang G."/>
            <person name="Scheremetjew M."/>
            <person name="Finn R."/>
            <person name="Kale V."/>
            <person name="Holt S."/>
            <person name="Cochrane G."/>
            <person name="Meng A."/>
            <person name="Brown T."/>
            <person name="Cohen L."/>
        </authorList>
    </citation>
    <scope>NUCLEOTIDE SEQUENCE</scope>
    <source>
        <strain evidence="3">B650</strain>
    </source>
</reference>
<organism evidence="3">
    <name type="scientific">Leptocylindrus danicus</name>
    <dbReference type="NCBI Taxonomy" id="163516"/>
    <lineage>
        <taxon>Eukaryota</taxon>
        <taxon>Sar</taxon>
        <taxon>Stramenopiles</taxon>
        <taxon>Ochrophyta</taxon>
        <taxon>Bacillariophyta</taxon>
        <taxon>Coscinodiscophyceae</taxon>
        <taxon>Chaetocerotophycidae</taxon>
        <taxon>Leptocylindrales</taxon>
        <taxon>Leptocylindraceae</taxon>
        <taxon>Leptocylindrus</taxon>
    </lineage>
</organism>
<evidence type="ECO:0000259" key="2">
    <source>
        <dbReference type="PROSITE" id="PS51462"/>
    </source>
</evidence>
<keyword evidence="1" id="KW-0378">Hydrolase</keyword>
<dbReference type="AlphaFoldDB" id="A0A7S2NSK3"/>
<accession>A0A7S2NSK3</accession>